<name>A0A398BKZ1_9RHOB</name>
<proteinExistence type="predicted"/>
<gene>
    <name evidence="1" type="ORF">D2N39_19505</name>
</gene>
<dbReference type="Proteomes" id="UP000266649">
    <property type="component" value="Unassembled WGS sequence"/>
</dbReference>
<evidence type="ECO:0000313" key="2">
    <source>
        <dbReference type="Proteomes" id="UP000266649"/>
    </source>
</evidence>
<dbReference type="AlphaFoldDB" id="A0A398BKZ1"/>
<comment type="caution">
    <text evidence="1">The sequence shown here is derived from an EMBL/GenBank/DDBJ whole genome shotgun (WGS) entry which is preliminary data.</text>
</comment>
<accession>A0A398BKZ1</accession>
<protein>
    <submittedName>
        <fullName evidence="1">Uncharacterized protein</fullName>
    </submittedName>
</protein>
<evidence type="ECO:0000313" key="1">
    <source>
        <dbReference type="EMBL" id="RID90217.1"/>
    </source>
</evidence>
<organism evidence="1 2">
    <name type="scientific">Gemmobacter lutimaris</name>
    <dbReference type="NCBI Taxonomy" id="2306023"/>
    <lineage>
        <taxon>Bacteria</taxon>
        <taxon>Pseudomonadati</taxon>
        <taxon>Pseudomonadota</taxon>
        <taxon>Alphaproteobacteria</taxon>
        <taxon>Rhodobacterales</taxon>
        <taxon>Paracoccaceae</taxon>
        <taxon>Gemmobacter</taxon>
    </lineage>
</organism>
<keyword evidence="2" id="KW-1185">Reference proteome</keyword>
<dbReference type="EMBL" id="QXXQ01000016">
    <property type="protein sequence ID" value="RID90217.1"/>
    <property type="molecule type" value="Genomic_DNA"/>
</dbReference>
<sequence length="141" mass="15966">MRASFHGEAKPIERLFDIALRGGPVPLVSVPETPLALQLVQDRADVDISDPAFDFVRSIRVFEITYQQRRSSDGDCNSWGTVYSGSYGDQGDYSRRRSSVSAVPTASDLAVPADCRNYWHRSVFVEWRDYEGSYGHEEVHY</sequence>
<dbReference type="OrthoDB" id="6197542at2"/>
<reference evidence="1 2" key="1">
    <citation type="submission" date="2018-09" db="EMBL/GenBank/DDBJ databases">
        <title>Gemmobacter lutimaris sp. nov., a marine bacterium isolated from tidal flat.</title>
        <authorList>
            <person name="Lee D.W."/>
            <person name="Yoo Y."/>
            <person name="Kim J.-J."/>
            <person name="Kim B.S."/>
        </authorList>
    </citation>
    <scope>NUCLEOTIDE SEQUENCE [LARGE SCALE GENOMIC DNA]</scope>
    <source>
        <strain evidence="1 2">YJ-T1-11</strain>
    </source>
</reference>